<protein>
    <recommendedName>
        <fullName evidence="4">Bacterial surface antigen (D15) domain-containing protein</fullName>
    </recommendedName>
</protein>
<dbReference type="RefSeq" id="WP_146958813.1">
    <property type="nucleotide sequence ID" value="NZ_CP042467.1"/>
</dbReference>
<dbReference type="OrthoDB" id="5380366at2"/>
<name>A0A5B8XQ90_9DELT</name>
<evidence type="ECO:0000313" key="2">
    <source>
        <dbReference type="EMBL" id="QED27128.1"/>
    </source>
</evidence>
<proteinExistence type="predicted"/>
<dbReference type="KEGG" id="bbae:FRD01_07705"/>
<dbReference type="EMBL" id="CP042467">
    <property type="protein sequence ID" value="QED27128.1"/>
    <property type="molecule type" value="Genomic_DNA"/>
</dbReference>
<organism evidence="2 3">
    <name type="scientific">Microvenator marinus</name>
    <dbReference type="NCBI Taxonomy" id="2600177"/>
    <lineage>
        <taxon>Bacteria</taxon>
        <taxon>Deltaproteobacteria</taxon>
        <taxon>Bradymonadales</taxon>
        <taxon>Microvenatoraceae</taxon>
        <taxon>Microvenator</taxon>
    </lineage>
</organism>
<gene>
    <name evidence="2" type="ORF">FRD01_07705</name>
</gene>
<evidence type="ECO:0008006" key="4">
    <source>
        <dbReference type="Google" id="ProtNLM"/>
    </source>
</evidence>
<evidence type="ECO:0000313" key="3">
    <source>
        <dbReference type="Proteomes" id="UP000321595"/>
    </source>
</evidence>
<feature type="chain" id="PRO_5022909231" description="Bacterial surface antigen (D15) domain-containing protein" evidence="1">
    <location>
        <begin position="23"/>
        <end position="335"/>
    </location>
</feature>
<dbReference type="AlphaFoldDB" id="A0A5B8XQ90"/>
<sequence length="335" mass="37666">MTRLWKFLLVAGILVLSQPAFGVDEPWDHDYFLERSYFVVFPLFLKGGEKAFPVIVEGSLTPNVFFYSNLRELGIKSGWAFSASLAPRIDARMYFVYSAPVRPPSFRPSLNFQAFHQDMMVAGPQAVSGRLLNLQFIAEHYSNGQSGCFLAGQELVGDVGEESCEFPEMYDGPLNSVNKVDGSFTTNNLGLRAGVLFMTEFEGTRLTRSHELGFTAMVHLPGRGGGIKEDQRALYGDSQYRLRYVYEDFVSAERITAGYLRVQVGIDYMQGTGEAVQPWSLTTEVSRSFGRAGGIAPYLRMHMGHDHYNLRFDETIWMVGAGLSWSLPDRNHFRP</sequence>
<dbReference type="Proteomes" id="UP000321595">
    <property type="component" value="Chromosome"/>
</dbReference>
<keyword evidence="1" id="KW-0732">Signal</keyword>
<feature type="signal peptide" evidence="1">
    <location>
        <begin position="1"/>
        <end position="22"/>
    </location>
</feature>
<evidence type="ECO:0000256" key="1">
    <source>
        <dbReference type="SAM" id="SignalP"/>
    </source>
</evidence>
<reference evidence="2 3" key="1">
    <citation type="submission" date="2019-08" db="EMBL/GenBank/DDBJ databases">
        <authorList>
            <person name="Liang Q."/>
        </authorList>
    </citation>
    <scope>NUCLEOTIDE SEQUENCE [LARGE SCALE GENOMIC DNA]</scope>
    <source>
        <strain evidence="2 3">V1718</strain>
    </source>
</reference>
<keyword evidence="3" id="KW-1185">Reference proteome</keyword>
<accession>A0A5B8XQ90</accession>